<name>A0ABN8IJE5_9NEOP</name>
<dbReference type="InterPro" id="IPR023173">
    <property type="entry name" value="NADPH_Cyt_P450_Rdtase_alpha"/>
</dbReference>
<dbReference type="SUPFAM" id="SSF63380">
    <property type="entry name" value="Riboflavin synthase domain-like"/>
    <property type="match status" value="1"/>
</dbReference>
<accession>A0ABN8IJE5</accession>
<organism evidence="2 3">
    <name type="scientific">Iphiclides podalirius</name>
    <name type="common">scarce swallowtail</name>
    <dbReference type="NCBI Taxonomy" id="110791"/>
    <lineage>
        <taxon>Eukaryota</taxon>
        <taxon>Metazoa</taxon>
        <taxon>Ecdysozoa</taxon>
        <taxon>Arthropoda</taxon>
        <taxon>Hexapoda</taxon>
        <taxon>Insecta</taxon>
        <taxon>Pterygota</taxon>
        <taxon>Neoptera</taxon>
        <taxon>Endopterygota</taxon>
        <taxon>Lepidoptera</taxon>
        <taxon>Glossata</taxon>
        <taxon>Ditrysia</taxon>
        <taxon>Papilionoidea</taxon>
        <taxon>Papilionidae</taxon>
        <taxon>Papilioninae</taxon>
        <taxon>Iphiclides</taxon>
    </lineage>
</organism>
<evidence type="ECO:0000313" key="2">
    <source>
        <dbReference type="EMBL" id="CAH2059077.1"/>
    </source>
</evidence>
<dbReference type="InterPro" id="IPR044281">
    <property type="entry name" value="IMP4/RPF1"/>
</dbReference>
<dbReference type="InterPro" id="IPR017938">
    <property type="entry name" value="Riboflavin_synthase-like_b-brl"/>
</dbReference>
<dbReference type="Gene3D" id="3.40.50.10480">
    <property type="entry name" value="Probable brix-domain ribosomal biogenesis protein"/>
    <property type="match status" value="1"/>
</dbReference>
<protein>
    <recommendedName>
        <fullName evidence="1">Brix domain-containing protein</fullName>
    </recommendedName>
</protein>
<dbReference type="Gene3D" id="1.20.990.10">
    <property type="entry name" value="NADPH-cytochrome p450 Reductase, Chain A, domain 3"/>
    <property type="match status" value="1"/>
</dbReference>
<dbReference type="SMART" id="SM00879">
    <property type="entry name" value="Brix"/>
    <property type="match status" value="1"/>
</dbReference>
<dbReference type="EMBL" id="OW152838">
    <property type="protein sequence ID" value="CAH2059077.1"/>
    <property type="molecule type" value="Genomic_DNA"/>
</dbReference>
<dbReference type="Gene3D" id="2.40.30.10">
    <property type="entry name" value="Translation factors"/>
    <property type="match status" value="1"/>
</dbReference>
<keyword evidence="3" id="KW-1185">Reference proteome</keyword>
<gene>
    <name evidence="2" type="ORF">IPOD504_LOCUS10708</name>
</gene>
<dbReference type="PROSITE" id="PS50833">
    <property type="entry name" value="BRIX"/>
    <property type="match status" value="1"/>
</dbReference>
<feature type="domain" description="Brix" evidence="1">
    <location>
        <begin position="231"/>
        <end position="411"/>
    </location>
</feature>
<sequence>MQLGAIPLLDIGLCDYQHDLGHDAVMSPWLDKLFINLQYYFPNMKMENLSDTFIPKWKVSLLKQEKNNFEDNINEDIYFSKGQKNNYIEANQLQIMQNMRTTDENHFQDVRLLTLKTCDESKLDYKPGDVFNIRPRNSKEDARLRREYLYRKSVEDKQKSIQAKKDQLKRSLEENIPIHGDLRKEALALQKKIEFEDKGPERAAVIGGFSGGANTLSSQDDEYRYAGVEDPKIMITTSREPSARLKMFVKELRLIFPNSQRMNRGGYEMTQLIHACRANDVTDFIVVHEHRGVPDSLVICHLPYGPTASFTLSGVVMRHDIPDIGPMSEQFPHLIFHNFKSDLGLRTMNILKYLFPVPKPDSKRVITFANNDDYICFRQHTYKKAGKEIELTEIGPRFQMKLYEIKLGTLDALEAADTEWALRPYMNTAAKRRFLSDEDGWQEEQ</sequence>
<dbReference type="PANTHER" id="PTHR22734">
    <property type="entry name" value="U3 SMALL NUCLEOLAR RIBONUCLEOPROTEIN PROTEIN IMP4"/>
    <property type="match status" value="1"/>
</dbReference>
<evidence type="ECO:0000313" key="3">
    <source>
        <dbReference type="Proteomes" id="UP000837857"/>
    </source>
</evidence>
<proteinExistence type="predicted"/>
<dbReference type="PANTHER" id="PTHR22734:SF2">
    <property type="entry name" value="U3 SMALL NUCLEOLAR RIBONUCLEOPROTEIN PROTEIN IMP4"/>
    <property type="match status" value="1"/>
</dbReference>
<feature type="non-terminal residue" evidence="2">
    <location>
        <position position="1"/>
    </location>
</feature>
<dbReference type="SUPFAM" id="SSF52954">
    <property type="entry name" value="Class II aaRS ABD-related"/>
    <property type="match status" value="1"/>
</dbReference>
<dbReference type="Proteomes" id="UP000837857">
    <property type="component" value="Chromosome 26"/>
</dbReference>
<dbReference type="Pfam" id="PF04427">
    <property type="entry name" value="Brix"/>
    <property type="match status" value="1"/>
</dbReference>
<evidence type="ECO:0000259" key="1">
    <source>
        <dbReference type="PROSITE" id="PS50833"/>
    </source>
</evidence>
<dbReference type="InterPro" id="IPR007109">
    <property type="entry name" value="Brix"/>
</dbReference>
<reference evidence="2" key="1">
    <citation type="submission" date="2022-03" db="EMBL/GenBank/DDBJ databases">
        <authorList>
            <person name="Martin H S."/>
        </authorList>
    </citation>
    <scope>NUCLEOTIDE SEQUENCE</scope>
</reference>